<dbReference type="GO" id="GO:0003677">
    <property type="term" value="F:DNA binding"/>
    <property type="evidence" value="ECO:0007669"/>
    <property type="project" value="UniProtKB-KW"/>
</dbReference>
<dbReference type="InterPro" id="IPR014284">
    <property type="entry name" value="RNA_pol_sigma-70_dom"/>
</dbReference>
<gene>
    <name evidence="8" type="ORF">SDC9_45570</name>
</gene>
<feature type="domain" description="RNA polymerase sigma factor 70 region 4 type 2" evidence="7">
    <location>
        <begin position="118"/>
        <end position="170"/>
    </location>
</feature>
<evidence type="ECO:0000256" key="1">
    <source>
        <dbReference type="ARBA" id="ARBA00010641"/>
    </source>
</evidence>
<organism evidence="8">
    <name type="scientific">bioreactor metagenome</name>
    <dbReference type="NCBI Taxonomy" id="1076179"/>
    <lineage>
        <taxon>unclassified sequences</taxon>
        <taxon>metagenomes</taxon>
        <taxon>ecological metagenomes</taxon>
    </lineage>
</organism>
<dbReference type="GO" id="GO:0006352">
    <property type="term" value="P:DNA-templated transcription initiation"/>
    <property type="evidence" value="ECO:0007669"/>
    <property type="project" value="InterPro"/>
</dbReference>
<comment type="similarity">
    <text evidence="1">Belongs to the sigma-70 factor family. ECF subfamily.</text>
</comment>
<keyword evidence="4" id="KW-0238">DNA-binding</keyword>
<protein>
    <recommendedName>
        <fullName evidence="9">ECF RNA polymerase sigma factor SigW</fullName>
    </recommendedName>
</protein>
<dbReference type="InterPro" id="IPR013324">
    <property type="entry name" value="RNA_pol_sigma_r3/r4-like"/>
</dbReference>
<dbReference type="PANTHER" id="PTHR43133">
    <property type="entry name" value="RNA POLYMERASE ECF-TYPE SIGMA FACTO"/>
    <property type="match status" value="1"/>
</dbReference>
<dbReference type="NCBIfam" id="TIGR02937">
    <property type="entry name" value="sigma70-ECF"/>
    <property type="match status" value="1"/>
</dbReference>
<evidence type="ECO:0000256" key="4">
    <source>
        <dbReference type="ARBA" id="ARBA00023125"/>
    </source>
</evidence>
<dbReference type="SUPFAM" id="SSF88946">
    <property type="entry name" value="Sigma2 domain of RNA polymerase sigma factors"/>
    <property type="match status" value="1"/>
</dbReference>
<dbReference type="InterPro" id="IPR007627">
    <property type="entry name" value="RNA_pol_sigma70_r2"/>
</dbReference>
<name>A0A644WAA3_9ZZZZ</name>
<evidence type="ECO:0000256" key="2">
    <source>
        <dbReference type="ARBA" id="ARBA00023015"/>
    </source>
</evidence>
<dbReference type="PANTHER" id="PTHR43133:SF8">
    <property type="entry name" value="RNA POLYMERASE SIGMA FACTOR HI_1459-RELATED"/>
    <property type="match status" value="1"/>
</dbReference>
<accession>A0A644WAA3</accession>
<evidence type="ECO:0000256" key="3">
    <source>
        <dbReference type="ARBA" id="ARBA00023082"/>
    </source>
</evidence>
<reference evidence="8" key="1">
    <citation type="submission" date="2019-08" db="EMBL/GenBank/DDBJ databases">
        <authorList>
            <person name="Kucharzyk K."/>
            <person name="Murdoch R.W."/>
            <person name="Higgins S."/>
            <person name="Loffler F."/>
        </authorList>
    </citation>
    <scope>NUCLEOTIDE SEQUENCE</scope>
</reference>
<dbReference type="Pfam" id="PF04542">
    <property type="entry name" value="Sigma70_r2"/>
    <property type="match status" value="1"/>
</dbReference>
<dbReference type="EMBL" id="VSSQ01000661">
    <property type="protein sequence ID" value="MPL99353.1"/>
    <property type="molecule type" value="Genomic_DNA"/>
</dbReference>
<dbReference type="AlphaFoldDB" id="A0A644WAA3"/>
<evidence type="ECO:0000259" key="7">
    <source>
        <dbReference type="Pfam" id="PF08281"/>
    </source>
</evidence>
<dbReference type="GO" id="GO:0016987">
    <property type="term" value="F:sigma factor activity"/>
    <property type="evidence" value="ECO:0007669"/>
    <property type="project" value="UniProtKB-KW"/>
</dbReference>
<evidence type="ECO:0000313" key="8">
    <source>
        <dbReference type="EMBL" id="MPL99353.1"/>
    </source>
</evidence>
<dbReference type="Pfam" id="PF08281">
    <property type="entry name" value="Sigma70_r4_2"/>
    <property type="match status" value="1"/>
</dbReference>
<sequence>MKDEKIVKLIKKRDERGLELLIDTYGGLITSIIRKHLYNLYDKQEECIDDVLLAVWNNINSFDNSKNSLKNWIAAISQYRSIDYKRKYLKLFNEELDIKQVENNLVIDSRIIQEELSDEIEELLIFLKPEDKELFIKRYIEEKSIQELAQETGIKEDVIYNRLSRGRKKLRKKYKHLTIG</sequence>
<dbReference type="Gene3D" id="1.10.1740.10">
    <property type="match status" value="1"/>
</dbReference>
<comment type="caution">
    <text evidence="8">The sequence shown here is derived from an EMBL/GenBank/DDBJ whole genome shotgun (WGS) entry which is preliminary data.</text>
</comment>
<dbReference type="InterPro" id="IPR013325">
    <property type="entry name" value="RNA_pol_sigma_r2"/>
</dbReference>
<dbReference type="Gene3D" id="1.10.10.10">
    <property type="entry name" value="Winged helix-like DNA-binding domain superfamily/Winged helix DNA-binding domain"/>
    <property type="match status" value="1"/>
</dbReference>
<keyword evidence="2" id="KW-0805">Transcription regulation</keyword>
<evidence type="ECO:0008006" key="9">
    <source>
        <dbReference type="Google" id="ProtNLM"/>
    </source>
</evidence>
<dbReference type="InterPro" id="IPR036388">
    <property type="entry name" value="WH-like_DNA-bd_sf"/>
</dbReference>
<evidence type="ECO:0000259" key="6">
    <source>
        <dbReference type="Pfam" id="PF04542"/>
    </source>
</evidence>
<feature type="domain" description="RNA polymerase sigma-70 region 2" evidence="6">
    <location>
        <begin position="21"/>
        <end position="87"/>
    </location>
</feature>
<proteinExistence type="inferred from homology"/>
<keyword evidence="3" id="KW-0731">Sigma factor</keyword>
<keyword evidence="5" id="KW-0804">Transcription</keyword>
<dbReference type="InterPro" id="IPR013249">
    <property type="entry name" value="RNA_pol_sigma70_r4_t2"/>
</dbReference>
<dbReference type="SUPFAM" id="SSF88659">
    <property type="entry name" value="Sigma3 and sigma4 domains of RNA polymerase sigma factors"/>
    <property type="match status" value="1"/>
</dbReference>
<dbReference type="InterPro" id="IPR039425">
    <property type="entry name" value="RNA_pol_sigma-70-like"/>
</dbReference>
<evidence type="ECO:0000256" key="5">
    <source>
        <dbReference type="ARBA" id="ARBA00023163"/>
    </source>
</evidence>